<name>A0ABU6QCQ3_9FABA</name>
<proteinExistence type="predicted"/>
<organism evidence="1 2">
    <name type="scientific">Stylosanthes scabra</name>
    <dbReference type="NCBI Taxonomy" id="79078"/>
    <lineage>
        <taxon>Eukaryota</taxon>
        <taxon>Viridiplantae</taxon>
        <taxon>Streptophyta</taxon>
        <taxon>Embryophyta</taxon>
        <taxon>Tracheophyta</taxon>
        <taxon>Spermatophyta</taxon>
        <taxon>Magnoliopsida</taxon>
        <taxon>eudicotyledons</taxon>
        <taxon>Gunneridae</taxon>
        <taxon>Pentapetalae</taxon>
        <taxon>rosids</taxon>
        <taxon>fabids</taxon>
        <taxon>Fabales</taxon>
        <taxon>Fabaceae</taxon>
        <taxon>Papilionoideae</taxon>
        <taxon>50 kb inversion clade</taxon>
        <taxon>dalbergioids sensu lato</taxon>
        <taxon>Dalbergieae</taxon>
        <taxon>Pterocarpus clade</taxon>
        <taxon>Stylosanthes</taxon>
    </lineage>
</organism>
<evidence type="ECO:0000313" key="2">
    <source>
        <dbReference type="Proteomes" id="UP001341840"/>
    </source>
</evidence>
<protein>
    <submittedName>
        <fullName evidence="1">Uncharacterized protein</fullName>
    </submittedName>
</protein>
<evidence type="ECO:0000313" key="1">
    <source>
        <dbReference type="EMBL" id="MED6109024.1"/>
    </source>
</evidence>
<accession>A0ABU6QCQ3</accession>
<sequence>MDPSTTSGDDYIVPNWTTGDLAKMRRRFLLNIVLNPWNACLGEVEDVAHAPQRNVPPRNKKKEIKSP</sequence>
<comment type="caution">
    <text evidence="1">The sequence shown here is derived from an EMBL/GenBank/DDBJ whole genome shotgun (WGS) entry which is preliminary data.</text>
</comment>
<keyword evidence="2" id="KW-1185">Reference proteome</keyword>
<dbReference type="Proteomes" id="UP001341840">
    <property type="component" value="Unassembled WGS sequence"/>
</dbReference>
<dbReference type="EMBL" id="JASCZI010000122">
    <property type="protein sequence ID" value="MED6109024.1"/>
    <property type="molecule type" value="Genomic_DNA"/>
</dbReference>
<gene>
    <name evidence="1" type="ORF">PIB30_029759</name>
</gene>
<reference evidence="1 2" key="1">
    <citation type="journal article" date="2023" name="Plants (Basel)">
        <title>Bridging the Gap: Combining Genomics and Transcriptomics Approaches to Understand Stylosanthes scabra, an Orphan Legume from the Brazilian Caatinga.</title>
        <authorList>
            <person name="Ferreira-Neto J.R.C."/>
            <person name="da Silva M.D."/>
            <person name="Binneck E."/>
            <person name="de Melo N.F."/>
            <person name="da Silva R.H."/>
            <person name="de Melo A.L.T.M."/>
            <person name="Pandolfi V."/>
            <person name="Bustamante F.O."/>
            <person name="Brasileiro-Vidal A.C."/>
            <person name="Benko-Iseppon A.M."/>
        </authorList>
    </citation>
    <scope>NUCLEOTIDE SEQUENCE [LARGE SCALE GENOMIC DNA]</scope>
    <source>
        <tissue evidence="1">Leaves</tissue>
    </source>
</reference>